<evidence type="ECO:0000256" key="1">
    <source>
        <dbReference type="SAM" id="MobiDB-lite"/>
    </source>
</evidence>
<feature type="region of interest" description="Disordered" evidence="1">
    <location>
        <begin position="1"/>
        <end position="34"/>
    </location>
</feature>
<dbReference type="PRINTS" id="PR00313">
    <property type="entry name" value="CABNDNGRPT"/>
</dbReference>
<sequence length="459" mass="46152">MAVSDLTVSEETESDAEPGAEEAGAEETGAEGSVTIDLLAPTGDLSAEDDAVDVEAMDSAAVPEVESDGIAEEVEHEVAEGSGETVLHDFRPGEDHVTLRIGDGGEGEFIVEAAHDADGAEIGVSLSYATEEDETTVTFIGMSDLPFGDISVEITDPETGELRLYSLAELGDFGALAPNDPDLPDLPGPAGSDGEEVLQVNDPDVPDDPVPGGEEDIVLPPQTDMDMSLRAATGEARLFELGDGGETLILPDDPMEGGLDATLTGDESGAPAIRTEGTLNIVIGGAGDDTIVTGDAAAIVEGGDGNDMIRGGDGTAILSGGAGDDVIHAGDDTGSHYILSGGGGADALHGGAAADTILMDISDTASGGAGADLFRLGLEPGNAAGHAEITDFTRGEDLLRITLAPEEEGQPAPTVEVVQSEDGTASGVVVNGQLVAVLRGAPNVTADDIVVEVGPVPLG</sequence>
<name>A0A0B5DVF6_9RHOB</name>
<dbReference type="Pfam" id="PF00353">
    <property type="entry name" value="HemolysinCabind"/>
    <property type="match status" value="3"/>
</dbReference>
<proteinExistence type="predicted"/>
<dbReference type="AlphaFoldDB" id="A0A0B5DVF6"/>
<accession>A0A0B5DVF6</accession>
<dbReference type="InterPro" id="IPR001343">
    <property type="entry name" value="Hemolysn_Ca-bd"/>
</dbReference>
<evidence type="ECO:0000313" key="2">
    <source>
        <dbReference type="EMBL" id="AJE45150.1"/>
    </source>
</evidence>
<dbReference type="KEGG" id="cid:P73_0435"/>
<protein>
    <submittedName>
        <fullName evidence="2">Putative Ig domain-containing protein,putative calcium-binding protein</fullName>
    </submittedName>
</protein>
<feature type="region of interest" description="Disordered" evidence="1">
    <location>
        <begin position="177"/>
        <end position="208"/>
    </location>
</feature>
<dbReference type="GO" id="GO:0005509">
    <property type="term" value="F:calcium ion binding"/>
    <property type="evidence" value="ECO:0007669"/>
    <property type="project" value="InterPro"/>
</dbReference>
<organism evidence="2 3">
    <name type="scientific">Celeribacter indicus</name>
    <dbReference type="NCBI Taxonomy" id="1208324"/>
    <lineage>
        <taxon>Bacteria</taxon>
        <taxon>Pseudomonadati</taxon>
        <taxon>Pseudomonadota</taxon>
        <taxon>Alphaproteobacteria</taxon>
        <taxon>Rhodobacterales</taxon>
        <taxon>Roseobacteraceae</taxon>
        <taxon>Celeribacter</taxon>
    </lineage>
</organism>
<feature type="compositionally biased region" description="Acidic residues" evidence="1">
    <location>
        <begin position="8"/>
        <end position="29"/>
    </location>
</feature>
<keyword evidence="3" id="KW-1185">Reference proteome</keyword>
<reference evidence="2 3" key="1">
    <citation type="journal article" date="2014" name="Int. J. Syst. Evol. Microbiol.">
        <title>Celeribacter indicus sp. nov., a polycyclic aromatic hydrocarbon-degrading bacterium from deep-sea sediment and reclassification of Huaishuia halophila as Celeribacter halophilus comb. nov.</title>
        <authorList>
            <person name="Lai Q."/>
            <person name="Cao J."/>
            <person name="Yuan J."/>
            <person name="Li F."/>
            <person name="Shao Z."/>
        </authorList>
    </citation>
    <scope>NUCLEOTIDE SEQUENCE [LARGE SCALE GENOMIC DNA]</scope>
    <source>
        <strain evidence="2">P73</strain>
    </source>
</reference>
<evidence type="ECO:0000313" key="3">
    <source>
        <dbReference type="Proteomes" id="UP000031521"/>
    </source>
</evidence>
<dbReference type="SUPFAM" id="SSF51120">
    <property type="entry name" value="beta-Roll"/>
    <property type="match status" value="1"/>
</dbReference>
<dbReference type="InterPro" id="IPR011049">
    <property type="entry name" value="Serralysin-like_metalloprot_C"/>
</dbReference>
<gene>
    <name evidence="2" type="ORF">P73_0435</name>
</gene>
<dbReference type="Proteomes" id="UP000031521">
    <property type="component" value="Chromosome"/>
</dbReference>
<dbReference type="STRING" id="1208324.P73_0435"/>
<dbReference type="Gene3D" id="2.150.10.10">
    <property type="entry name" value="Serralysin-like metalloprotease, C-terminal"/>
    <property type="match status" value="2"/>
</dbReference>
<dbReference type="EMBL" id="CP004393">
    <property type="protein sequence ID" value="AJE45150.1"/>
    <property type="molecule type" value="Genomic_DNA"/>
</dbReference>
<dbReference type="HOGENOM" id="CLU_595418_0_0_5"/>